<dbReference type="Pfam" id="PF02481">
    <property type="entry name" value="DNA_processg_A"/>
    <property type="match status" value="1"/>
</dbReference>
<protein>
    <submittedName>
        <fullName evidence="3">DNA-processing protein DprA</fullName>
    </submittedName>
</protein>
<sequence>MESADAAGLRWIHPGHPGWPHQLDDLDHVEPLHGVTGAPLGLWLRGRGGTGSLRRTSLAVVGARDCTPYGAEVASEIAADAADAGVTVVSGAAFGIDAAGHRGALALDRSTVAVLACGADVDYPKAHAALLSRVAEVGLVVSEQAPGQTPTKARFLSRNRIIAGLASGTVVVEARRRSGSLNTLHWADRLGRPTMAVPGPVLSQQSGGTHQAVRDGKAVLVTNGAEVLAELAGPGVVEDASTGGDSSEFDRLPTPAQRALDALEWHQPRSSREVADLAGIGPHQTAPALALLERRGLATRVGERWLLERRADV</sequence>
<dbReference type="InterPro" id="IPR003488">
    <property type="entry name" value="DprA"/>
</dbReference>
<reference evidence="3 4" key="1">
    <citation type="submission" date="2019-06" db="EMBL/GenBank/DDBJ databases">
        <title>Aeromicrobium sp. nov., isolated from a maize field.</title>
        <authorList>
            <person name="Lin S.-Y."/>
            <person name="Tsai C.-F."/>
            <person name="Young C.-C."/>
        </authorList>
    </citation>
    <scope>NUCLEOTIDE SEQUENCE [LARGE SCALE GENOMIC DNA]</scope>
    <source>
        <strain evidence="3 4">CC-CFT486</strain>
    </source>
</reference>
<evidence type="ECO:0000313" key="3">
    <source>
        <dbReference type="EMBL" id="TXL61558.1"/>
    </source>
</evidence>
<evidence type="ECO:0000256" key="1">
    <source>
        <dbReference type="ARBA" id="ARBA00006525"/>
    </source>
</evidence>
<comment type="similarity">
    <text evidence="1">Belongs to the DprA/Smf family.</text>
</comment>
<gene>
    <name evidence="3" type="ORF">FHP06_06770</name>
</gene>
<dbReference type="Gene3D" id="3.40.50.450">
    <property type="match status" value="1"/>
</dbReference>
<dbReference type="OrthoDB" id="9785707at2"/>
<dbReference type="Proteomes" id="UP000321571">
    <property type="component" value="Unassembled WGS sequence"/>
</dbReference>
<dbReference type="EMBL" id="VDUX01000003">
    <property type="protein sequence ID" value="TXL61558.1"/>
    <property type="molecule type" value="Genomic_DNA"/>
</dbReference>
<organism evidence="3 4">
    <name type="scientific">Aeromicrobium terrae</name>
    <dbReference type="NCBI Taxonomy" id="2498846"/>
    <lineage>
        <taxon>Bacteria</taxon>
        <taxon>Bacillati</taxon>
        <taxon>Actinomycetota</taxon>
        <taxon>Actinomycetes</taxon>
        <taxon>Propionibacteriales</taxon>
        <taxon>Nocardioidaceae</taxon>
        <taxon>Aeromicrobium</taxon>
    </lineage>
</organism>
<keyword evidence="4" id="KW-1185">Reference proteome</keyword>
<comment type="caution">
    <text evidence="3">The sequence shown here is derived from an EMBL/GenBank/DDBJ whole genome shotgun (WGS) entry which is preliminary data.</text>
</comment>
<feature type="domain" description="Smf/DprA SLOG" evidence="2">
    <location>
        <begin position="15"/>
        <end position="231"/>
    </location>
</feature>
<dbReference type="PANTHER" id="PTHR43022">
    <property type="entry name" value="PROTEIN SMF"/>
    <property type="match status" value="1"/>
</dbReference>
<accession>A0A5C8NJV6</accession>
<name>A0A5C8NJV6_9ACTN</name>
<dbReference type="SUPFAM" id="SSF102405">
    <property type="entry name" value="MCP/YpsA-like"/>
    <property type="match status" value="1"/>
</dbReference>
<dbReference type="GO" id="GO:0009294">
    <property type="term" value="P:DNA-mediated transformation"/>
    <property type="evidence" value="ECO:0007669"/>
    <property type="project" value="InterPro"/>
</dbReference>
<dbReference type="PANTHER" id="PTHR43022:SF1">
    <property type="entry name" value="PROTEIN SMF"/>
    <property type="match status" value="1"/>
</dbReference>
<evidence type="ECO:0000259" key="2">
    <source>
        <dbReference type="Pfam" id="PF02481"/>
    </source>
</evidence>
<evidence type="ECO:0000313" key="4">
    <source>
        <dbReference type="Proteomes" id="UP000321571"/>
    </source>
</evidence>
<dbReference type="AlphaFoldDB" id="A0A5C8NJV6"/>
<dbReference type="InterPro" id="IPR057666">
    <property type="entry name" value="DrpA_SLOG"/>
</dbReference>
<proteinExistence type="inferred from homology"/>